<keyword evidence="3" id="KW-1185">Reference proteome</keyword>
<name>A0A1H9MYI8_9HYPH</name>
<feature type="domain" description="Calcineurin-like phosphoesterase" evidence="1">
    <location>
        <begin position="36"/>
        <end position="201"/>
    </location>
</feature>
<dbReference type="GO" id="GO:0016787">
    <property type="term" value="F:hydrolase activity"/>
    <property type="evidence" value="ECO:0007669"/>
    <property type="project" value="InterPro"/>
</dbReference>
<dbReference type="SUPFAM" id="SSF56300">
    <property type="entry name" value="Metallo-dependent phosphatases"/>
    <property type="match status" value="1"/>
</dbReference>
<reference evidence="2 3" key="1">
    <citation type="submission" date="2016-10" db="EMBL/GenBank/DDBJ databases">
        <authorList>
            <person name="de Groot N.N."/>
        </authorList>
    </citation>
    <scope>NUCLEOTIDE SEQUENCE [LARGE SCALE GENOMIC DNA]</scope>
    <source>
        <strain evidence="2 3">A52C2</strain>
    </source>
</reference>
<dbReference type="Gene3D" id="3.60.21.10">
    <property type="match status" value="1"/>
</dbReference>
<dbReference type="OrthoDB" id="8479161at2"/>
<sequence>MDQPYGLMSDQHCHDWSAFSTVDADGVNSRLRIILNEMERAAAEVKAAGGNLLVFGGDLFHQRGSLNPEVFNPTHQCLKRILASGVEIVAIPGNHDNKSKDTTELGNAIQTIGALPNFGVATKTTLLQDVSIALVPWRASLDQLRVDLAELRDSVSDADELDVVIHAGIDGVLTGVPEHGLTADELAKYGFKRIFAGHYHNHKVMAGGKVTSIGAATHQTWSDVGTKAGFLIVHPDRIDYRASHAPNFVDITGDTDPDDIPLIVDGNYARVRGMKLADSEVKELREELQTLGARGVSIQVAREVVSARAASSAPSAISLEASVAKYVDDLGADEAAIIKSQCADILAEVQSITV</sequence>
<dbReference type="InterPro" id="IPR004843">
    <property type="entry name" value="Calcineurin-like_PHP"/>
</dbReference>
<dbReference type="InterPro" id="IPR050535">
    <property type="entry name" value="DNA_Repair-Maintenance_Comp"/>
</dbReference>
<accession>A0A1H9MYI8</accession>
<evidence type="ECO:0000313" key="2">
    <source>
        <dbReference type="EMBL" id="SER28475.1"/>
    </source>
</evidence>
<organism evidence="2 3">
    <name type="scientific">Faunimonas pinastri</name>
    <dbReference type="NCBI Taxonomy" id="1855383"/>
    <lineage>
        <taxon>Bacteria</taxon>
        <taxon>Pseudomonadati</taxon>
        <taxon>Pseudomonadota</taxon>
        <taxon>Alphaproteobacteria</taxon>
        <taxon>Hyphomicrobiales</taxon>
        <taxon>Afifellaceae</taxon>
        <taxon>Faunimonas</taxon>
    </lineage>
</organism>
<dbReference type="EMBL" id="FOFG01000014">
    <property type="protein sequence ID" value="SER28475.1"/>
    <property type="molecule type" value="Genomic_DNA"/>
</dbReference>
<protein>
    <submittedName>
        <fullName evidence="2">Calcineurin-like phosphoesterase</fullName>
    </submittedName>
</protein>
<dbReference type="STRING" id="1855383.SAMN05216548_11499"/>
<dbReference type="Pfam" id="PF00149">
    <property type="entry name" value="Metallophos"/>
    <property type="match status" value="1"/>
</dbReference>
<dbReference type="PANTHER" id="PTHR30337:SF0">
    <property type="entry name" value="NUCLEASE SBCCD SUBUNIT D"/>
    <property type="match status" value="1"/>
</dbReference>
<dbReference type="PANTHER" id="PTHR30337">
    <property type="entry name" value="COMPONENT OF ATP-DEPENDENT DSDNA EXONUCLEASE"/>
    <property type="match status" value="1"/>
</dbReference>
<dbReference type="RefSeq" id="WP_092498592.1">
    <property type="nucleotide sequence ID" value="NZ_FOFG01000014.1"/>
</dbReference>
<gene>
    <name evidence="2" type="ORF">SAMN05216548_11499</name>
</gene>
<dbReference type="Proteomes" id="UP000199647">
    <property type="component" value="Unassembled WGS sequence"/>
</dbReference>
<dbReference type="InterPro" id="IPR029052">
    <property type="entry name" value="Metallo-depent_PP-like"/>
</dbReference>
<evidence type="ECO:0000259" key="1">
    <source>
        <dbReference type="Pfam" id="PF00149"/>
    </source>
</evidence>
<evidence type="ECO:0000313" key="3">
    <source>
        <dbReference type="Proteomes" id="UP000199647"/>
    </source>
</evidence>
<dbReference type="AlphaFoldDB" id="A0A1H9MYI8"/>
<proteinExistence type="predicted"/>